<dbReference type="GO" id="GO:0008967">
    <property type="term" value="F:phosphoglycolate phosphatase activity"/>
    <property type="evidence" value="ECO:0007669"/>
    <property type="project" value="TreeGrafter"/>
</dbReference>
<organism evidence="1 2">
    <name type="scientific">Sulfurospirillum barnesii (strain ATCC 700032 / DSM 10660 / SES-3)</name>
    <dbReference type="NCBI Taxonomy" id="760154"/>
    <lineage>
        <taxon>Bacteria</taxon>
        <taxon>Pseudomonadati</taxon>
        <taxon>Campylobacterota</taxon>
        <taxon>Epsilonproteobacteria</taxon>
        <taxon>Campylobacterales</taxon>
        <taxon>Sulfurospirillaceae</taxon>
        <taxon>Sulfurospirillum</taxon>
    </lineage>
</organism>
<protein>
    <submittedName>
        <fullName evidence="1">Phosphonoacetaldehyde hydrolase</fullName>
        <ecNumber evidence="1">3.11.1.1</ecNumber>
    </submittedName>
</protein>
<dbReference type="InterPro" id="IPR006323">
    <property type="entry name" value="Phosphonoacetald_hydro"/>
</dbReference>
<dbReference type="NCBIfam" id="TIGR01422">
    <property type="entry name" value="phosphonatase"/>
    <property type="match status" value="1"/>
</dbReference>
<accession>I3XZ84</accession>
<reference evidence="1 2" key="1">
    <citation type="submission" date="2012-06" db="EMBL/GenBank/DDBJ databases">
        <title>Complete sequence of Sulfurospirillum barnesii SES-3.</title>
        <authorList>
            <consortium name="US DOE Joint Genome Institute"/>
            <person name="Lucas S."/>
            <person name="Han J."/>
            <person name="Lapidus A."/>
            <person name="Cheng J.-F."/>
            <person name="Goodwin L."/>
            <person name="Pitluck S."/>
            <person name="Peters L."/>
            <person name="Ovchinnikova G."/>
            <person name="Lu M."/>
            <person name="Detter J.C."/>
            <person name="Han C."/>
            <person name="Tapia R."/>
            <person name="Land M."/>
            <person name="Hauser L."/>
            <person name="Kyrpides N."/>
            <person name="Ivanova N."/>
            <person name="Pagani I."/>
            <person name="Stolz J."/>
            <person name="Arkin A."/>
            <person name="Dehal P."/>
            <person name="Oremland R."/>
            <person name="Saltikov C."/>
            <person name="Basu P."/>
            <person name="Hollibaugh J."/>
            <person name="Newman D."/>
            <person name="Stolyar S."/>
            <person name="Hazen T."/>
            <person name="Woyke T."/>
        </authorList>
    </citation>
    <scope>NUCLEOTIDE SEQUENCE [LARGE SCALE GENOMIC DNA]</scope>
    <source>
        <strain evidence="2">ATCC 700032 / DSM 10660 / SES-3</strain>
    </source>
</reference>
<dbReference type="InterPro" id="IPR023198">
    <property type="entry name" value="PGP-like_dom2"/>
</dbReference>
<dbReference type="Pfam" id="PF13419">
    <property type="entry name" value="HAD_2"/>
    <property type="match status" value="1"/>
</dbReference>
<dbReference type="InterPro" id="IPR041492">
    <property type="entry name" value="HAD_2"/>
</dbReference>
<dbReference type="PANTHER" id="PTHR43434">
    <property type="entry name" value="PHOSPHOGLYCOLATE PHOSPHATASE"/>
    <property type="match status" value="1"/>
</dbReference>
<dbReference type="Gene3D" id="3.40.50.1000">
    <property type="entry name" value="HAD superfamily/HAD-like"/>
    <property type="match status" value="1"/>
</dbReference>
<dbReference type="STRING" id="760154.Sulba_1979"/>
<keyword evidence="2" id="KW-1185">Reference proteome</keyword>
<dbReference type="HAMAP" id="MF_01375">
    <property type="entry name" value="PhnX"/>
    <property type="match status" value="1"/>
</dbReference>
<dbReference type="OrthoDB" id="5504491at2"/>
<dbReference type="EC" id="3.11.1.1" evidence="1"/>
<dbReference type="RefSeq" id="WP_014770133.1">
    <property type="nucleotide sequence ID" value="NC_018002.1"/>
</dbReference>
<dbReference type="GO" id="GO:0006281">
    <property type="term" value="P:DNA repair"/>
    <property type="evidence" value="ECO:0007669"/>
    <property type="project" value="TreeGrafter"/>
</dbReference>
<dbReference type="Gene3D" id="1.10.150.240">
    <property type="entry name" value="Putative phosphatase, domain 2"/>
    <property type="match status" value="1"/>
</dbReference>
<dbReference type="GO" id="GO:0050194">
    <property type="term" value="F:phosphonoacetaldehyde hydrolase activity"/>
    <property type="evidence" value="ECO:0007669"/>
    <property type="project" value="UniProtKB-EC"/>
</dbReference>
<dbReference type="GO" id="GO:0005829">
    <property type="term" value="C:cytosol"/>
    <property type="evidence" value="ECO:0007669"/>
    <property type="project" value="TreeGrafter"/>
</dbReference>
<proteinExistence type="inferred from homology"/>
<dbReference type="eggNOG" id="COG0637">
    <property type="taxonomic scope" value="Bacteria"/>
</dbReference>
<dbReference type="InterPro" id="IPR050155">
    <property type="entry name" value="HAD-like_hydrolase_sf"/>
</dbReference>
<dbReference type="SUPFAM" id="SSF56784">
    <property type="entry name" value="HAD-like"/>
    <property type="match status" value="1"/>
</dbReference>
<dbReference type="InterPro" id="IPR036412">
    <property type="entry name" value="HAD-like_sf"/>
</dbReference>
<keyword evidence="1" id="KW-0378">Hydrolase</keyword>
<dbReference type="Proteomes" id="UP000006176">
    <property type="component" value="Chromosome"/>
</dbReference>
<dbReference type="PANTHER" id="PTHR43434:SF19">
    <property type="entry name" value="PHOSPHONOACETALDEHYDE HYDROLASE"/>
    <property type="match status" value="1"/>
</dbReference>
<dbReference type="SFLD" id="SFLDG01129">
    <property type="entry name" value="C1.5:_HAD__Beta-PGM__Phosphata"/>
    <property type="match status" value="1"/>
</dbReference>
<dbReference type="InterPro" id="IPR023214">
    <property type="entry name" value="HAD_sf"/>
</dbReference>
<gene>
    <name evidence="1" type="ordered locus">Sulba_1979</name>
</gene>
<evidence type="ECO:0000313" key="1">
    <source>
        <dbReference type="EMBL" id="AFL69258.1"/>
    </source>
</evidence>
<dbReference type="HOGENOM" id="CLU_045011_12_0_7"/>
<dbReference type="KEGG" id="sba:Sulba_1979"/>
<dbReference type="PATRIC" id="fig|760154.4.peg.1976"/>
<sequence length="278" mass="31479">MQKGLQGVICDWAGTMVDFGSLSPVAAFKEAFKLYNFEVSFEEIRSFMGMLKFDHTKAILELTKERFFNQFGRYPDEHDAKTIYKHFEPALLHSLEHYSKPIRGAVDFAQILKQRNIKLGSTTGYTAAMLEVVMHEASKGGYTTDCYVTPSVYLPGRPHPFMVYKNAIELEIYPLSSILKIGDTISDIHEGLNAGCWSVGVAMSGNELGLSYEEMQTLPKEFLEEKRLNAYKRLYDAGAHYVLDGIWEALPLLEIINEKIMQGEKPCRVGFVQASHQK</sequence>
<dbReference type="AlphaFoldDB" id="I3XZ84"/>
<name>I3XZ84_SULBS</name>
<dbReference type="GO" id="GO:0019700">
    <property type="term" value="P:organic phosphonate catabolic process"/>
    <property type="evidence" value="ECO:0007669"/>
    <property type="project" value="InterPro"/>
</dbReference>
<evidence type="ECO:0000313" key="2">
    <source>
        <dbReference type="Proteomes" id="UP000006176"/>
    </source>
</evidence>
<dbReference type="EMBL" id="CP003333">
    <property type="protein sequence ID" value="AFL69258.1"/>
    <property type="molecule type" value="Genomic_DNA"/>
</dbReference>
<dbReference type="SFLD" id="SFLDS00003">
    <property type="entry name" value="Haloacid_Dehalogenase"/>
    <property type="match status" value="1"/>
</dbReference>
<dbReference type="GO" id="GO:0046872">
    <property type="term" value="F:metal ion binding"/>
    <property type="evidence" value="ECO:0007669"/>
    <property type="project" value="UniProtKB-KW"/>
</dbReference>